<dbReference type="PROSITE" id="PS50935">
    <property type="entry name" value="SSB"/>
    <property type="match status" value="1"/>
</dbReference>
<comment type="caution">
    <text evidence="4">The sequence shown here is derived from an EMBL/GenBank/DDBJ whole genome shotgun (WGS) entry which is preliminary data.</text>
</comment>
<dbReference type="PANTHER" id="PTHR10302:SF27">
    <property type="entry name" value="SINGLE-STRANDED DNA-BINDING PROTEIN"/>
    <property type="match status" value="1"/>
</dbReference>
<dbReference type="CDD" id="cd04496">
    <property type="entry name" value="SSB_OBF"/>
    <property type="match status" value="1"/>
</dbReference>
<dbReference type="STRING" id="1218591.LEP1GSC199_2784"/>
<keyword evidence="1 2" id="KW-0238">DNA-binding</keyword>
<dbReference type="InterPro" id="IPR000424">
    <property type="entry name" value="Primosome_PriB/ssb"/>
</dbReference>
<comment type="subunit">
    <text evidence="2">Homotetramer.</text>
</comment>
<proteinExistence type="inferred from homology"/>
<dbReference type="Gene3D" id="2.40.50.140">
    <property type="entry name" value="Nucleic acid-binding proteins"/>
    <property type="match status" value="1"/>
</dbReference>
<protein>
    <recommendedName>
        <fullName evidence="2 3">Single-stranded DNA-binding protein</fullName>
        <shortName evidence="2">SSB</shortName>
    </recommendedName>
</protein>
<evidence type="ECO:0000313" key="5">
    <source>
        <dbReference type="Proteomes" id="UP000012227"/>
    </source>
</evidence>
<dbReference type="SUPFAM" id="SSF50249">
    <property type="entry name" value="Nucleic acid-binding proteins"/>
    <property type="match status" value="1"/>
</dbReference>
<reference evidence="4 5" key="1">
    <citation type="submission" date="2013-03" db="EMBL/GenBank/DDBJ databases">
        <authorList>
            <person name="Harkins D.M."/>
            <person name="Durkin A.S."/>
            <person name="Brinkac L.M."/>
            <person name="Haft D.H."/>
            <person name="Selengut J.D."/>
            <person name="Sanka R."/>
            <person name="DePew J."/>
            <person name="Purushe J."/>
            <person name="Galloway R.L."/>
            <person name="Vinetz J.M."/>
            <person name="Sutton G.G."/>
            <person name="Nierman W.C."/>
            <person name="Fouts D.E."/>
        </authorList>
    </citation>
    <scope>NUCLEOTIDE SEQUENCE [LARGE SCALE GENOMIC DNA]</scope>
    <source>
        <strain evidence="4 5">Waz Holland</strain>
    </source>
</reference>
<dbReference type="HAMAP" id="MF_00984">
    <property type="entry name" value="SSB"/>
    <property type="match status" value="1"/>
</dbReference>
<organism evidence="4 5">
    <name type="scientific">Leptospira vanthielii serovar Holland str. Waz Holland = ATCC 700522</name>
    <dbReference type="NCBI Taxonomy" id="1218591"/>
    <lineage>
        <taxon>Bacteria</taxon>
        <taxon>Pseudomonadati</taxon>
        <taxon>Spirochaetota</taxon>
        <taxon>Spirochaetia</taxon>
        <taxon>Leptospirales</taxon>
        <taxon>Leptospiraceae</taxon>
        <taxon>Leptospira</taxon>
    </lineage>
</organism>
<dbReference type="GO" id="GO:0009295">
    <property type="term" value="C:nucleoid"/>
    <property type="evidence" value="ECO:0007669"/>
    <property type="project" value="TreeGrafter"/>
</dbReference>
<dbReference type="Pfam" id="PF00436">
    <property type="entry name" value="SSB"/>
    <property type="match status" value="1"/>
</dbReference>
<dbReference type="Proteomes" id="UP000012227">
    <property type="component" value="Unassembled WGS sequence"/>
</dbReference>
<dbReference type="EMBL" id="AOGY02000062">
    <property type="protein sequence ID" value="EMY69087.1"/>
    <property type="molecule type" value="Genomic_DNA"/>
</dbReference>
<dbReference type="PANTHER" id="PTHR10302">
    <property type="entry name" value="SINGLE-STRANDED DNA-BINDING PROTEIN"/>
    <property type="match status" value="1"/>
</dbReference>
<accession>N1W797</accession>
<sequence length="128" mass="14371">MAIKTDLRDTQMKNLSYVILDGNLTADPEERTIAGGKSLANFTVAVNHTSNNQEGKDKEDVSYFEVEAWEKLGENCVEYLKKGSKVTVMGNLKQNRWKSPEGENRSKIKVTASTVRFDSVRKKESKVA</sequence>
<dbReference type="PIRSF" id="PIRSF002070">
    <property type="entry name" value="SSB"/>
    <property type="match status" value="1"/>
</dbReference>
<dbReference type="AlphaFoldDB" id="N1W797"/>
<gene>
    <name evidence="4" type="primary">ssb_2</name>
    <name evidence="4" type="ORF">LEP1GSC199_2784</name>
</gene>
<dbReference type="InterPro" id="IPR011344">
    <property type="entry name" value="ssDNA-bd"/>
</dbReference>
<dbReference type="NCBIfam" id="TIGR00621">
    <property type="entry name" value="ssb"/>
    <property type="match status" value="1"/>
</dbReference>
<comment type="caution">
    <text evidence="2">Lacks conserved residue(s) required for the propagation of feature annotation.</text>
</comment>
<dbReference type="GO" id="GO:0006260">
    <property type="term" value="P:DNA replication"/>
    <property type="evidence" value="ECO:0007669"/>
    <property type="project" value="InterPro"/>
</dbReference>
<dbReference type="InterPro" id="IPR012340">
    <property type="entry name" value="NA-bd_OB-fold"/>
</dbReference>
<name>N1W797_9LEPT</name>
<evidence type="ECO:0000256" key="1">
    <source>
        <dbReference type="ARBA" id="ARBA00023125"/>
    </source>
</evidence>
<evidence type="ECO:0000256" key="3">
    <source>
        <dbReference type="PIRNR" id="PIRNR002070"/>
    </source>
</evidence>
<dbReference type="GO" id="GO:0003697">
    <property type="term" value="F:single-stranded DNA binding"/>
    <property type="evidence" value="ECO:0007669"/>
    <property type="project" value="UniProtKB-UniRule"/>
</dbReference>
<evidence type="ECO:0000256" key="2">
    <source>
        <dbReference type="HAMAP-Rule" id="MF_00984"/>
    </source>
</evidence>
<evidence type="ECO:0000313" key="4">
    <source>
        <dbReference type="EMBL" id="EMY69087.1"/>
    </source>
</evidence>